<evidence type="ECO:0000313" key="2">
    <source>
        <dbReference type="EMBL" id="KYB28767.1"/>
    </source>
</evidence>
<name>A0A139WLR0_TRICA</name>
<proteinExistence type="predicted"/>
<accession>A0A139WLR0</accession>
<dbReference type="CDD" id="cd00167">
    <property type="entry name" value="SANT"/>
    <property type="match status" value="1"/>
</dbReference>
<keyword evidence="3" id="KW-1185">Reference proteome</keyword>
<dbReference type="InParanoid" id="A0A139WLR0"/>
<dbReference type="InterPro" id="IPR001005">
    <property type="entry name" value="SANT/Myb"/>
</dbReference>
<dbReference type="eggNOG" id="KOG1374">
    <property type="taxonomic scope" value="Eukaryota"/>
</dbReference>
<sequence>MIIKNLNTWSVAEKRKLLLALRECGTNNIAAVQKFLPNKSITEIRLAFEHYAKLAKQRISDEETPKDEDSAINQWIKIIKKSQENSTGVSDIVTRVLKYIALFEKRPNDKDVNLRDCYMALSEMSNSVVITNLNPTTSYFFYENLARLALKIKNSNVDNKRAFVKKMKNLGHGHKPESLKTYSRKKKKVNVILNPLYIPDNLLKTGDDSN</sequence>
<dbReference type="SUPFAM" id="SSF46689">
    <property type="entry name" value="Homeodomain-like"/>
    <property type="match status" value="1"/>
</dbReference>
<protein>
    <recommendedName>
        <fullName evidence="4">Myb-like domain-containing protein</fullName>
    </recommendedName>
</protein>
<dbReference type="STRING" id="7070.A0A139WLR0"/>
<dbReference type="Gene3D" id="1.10.10.60">
    <property type="entry name" value="Homeodomain-like"/>
    <property type="match status" value="1"/>
</dbReference>
<evidence type="ECO:0008006" key="4">
    <source>
        <dbReference type="Google" id="ProtNLM"/>
    </source>
</evidence>
<comment type="subcellular location">
    <subcellularLocation>
        <location evidence="1">Nucleus</location>
    </subcellularLocation>
</comment>
<dbReference type="GO" id="GO:0005634">
    <property type="term" value="C:nucleus"/>
    <property type="evidence" value="ECO:0007669"/>
    <property type="project" value="UniProtKB-SubCell"/>
</dbReference>
<reference evidence="2 3" key="1">
    <citation type="journal article" date="2008" name="Nature">
        <title>The genome of the model beetle and pest Tribolium castaneum.</title>
        <authorList>
            <consortium name="Tribolium Genome Sequencing Consortium"/>
            <person name="Richards S."/>
            <person name="Gibbs R.A."/>
            <person name="Weinstock G.M."/>
            <person name="Brown S.J."/>
            <person name="Denell R."/>
            <person name="Beeman R.W."/>
            <person name="Gibbs R."/>
            <person name="Beeman R.W."/>
            <person name="Brown S.J."/>
            <person name="Bucher G."/>
            <person name="Friedrich M."/>
            <person name="Grimmelikhuijzen C.J."/>
            <person name="Klingler M."/>
            <person name="Lorenzen M."/>
            <person name="Richards S."/>
            <person name="Roth S."/>
            <person name="Schroder R."/>
            <person name="Tautz D."/>
            <person name="Zdobnov E.M."/>
            <person name="Muzny D."/>
            <person name="Gibbs R.A."/>
            <person name="Weinstock G.M."/>
            <person name="Attaway T."/>
            <person name="Bell S."/>
            <person name="Buhay C.J."/>
            <person name="Chandrabose M.N."/>
            <person name="Chavez D."/>
            <person name="Clerk-Blankenburg K.P."/>
            <person name="Cree A."/>
            <person name="Dao M."/>
            <person name="Davis C."/>
            <person name="Chacko J."/>
            <person name="Dinh H."/>
            <person name="Dugan-Rocha S."/>
            <person name="Fowler G."/>
            <person name="Garner T.T."/>
            <person name="Garnes J."/>
            <person name="Gnirke A."/>
            <person name="Hawes A."/>
            <person name="Hernandez J."/>
            <person name="Hines S."/>
            <person name="Holder M."/>
            <person name="Hume J."/>
            <person name="Jhangiani S.N."/>
            <person name="Joshi V."/>
            <person name="Khan Z.M."/>
            <person name="Jackson L."/>
            <person name="Kovar C."/>
            <person name="Kowis A."/>
            <person name="Lee S."/>
            <person name="Lewis L.R."/>
            <person name="Margolis J."/>
            <person name="Morgan M."/>
            <person name="Nazareth L.V."/>
            <person name="Nguyen N."/>
            <person name="Okwuonu G."/>
            <person name="Parker D."/>
            <person name="Richards S."/>
            <person name="Ruiz S.J."/>
            <person name="Santibanez J."/>
            <person name="Savard J."/>
            <person name="Scherer S.E."/>
            <person name="Schneider B."/>
            <person name="Sodergren E."/>
            <person name="Tautz D."/>
            <person name="Vattahil S."/>
            <person name="Villasana D."/>
            <person name="White C.S."/>
            <person name="Wright R."/>
            <person name="Park Y."/>
            <person name="Beeman R.W."/>
            <person name="Lord J."/>
            <person name="Oppert B."/>
            <person name="Lorenzen M."/>
            <person name="Brown S."/>
            <person name="Wang L."/>
            <person name="Savard J."/>
            <person name="Tautz D."/>
            <person name="Richards S."/>
            <person name="Weinstock G."/>
            <person name="Gibbs R.A."/>
            <person name="Liu Y."/>
            <person name="Worley K."/>
            <person name="Weinstock G."/>
            <person name="Elsik C.G."/>
            <person name="Reese J.T."/>
            <person name="Elhaik E."/>
            <person name="Landan G."/>
            <person name="Graur D."/>
            <person name="Arensburger P."/>
            <person name="Atkinson P."/>
            <person name="Beeman R.W."/>
            <person name="Beidler J."/>
            <person name="Brown S.J."/>
            <person name="Demuth J.P."/>
            <person name="Drury D.W."/>
            <person name="Du Y.Z."/>
            <person name="Fujiwara H."/>
            <person name="Lorenzen M."/>
            <person name="Maselli V."/>
            <person name="Osanai M."/>
            <person name="Park Y."/>
            <person name="Robertson H.M."/>
            <person name="Tu Z."/>
            <person name="Wang J.J."/>
            <person name="Wang S."/>
            <person name="Richards S."/>
            <person name="Song H."/>
            <person name="Zhang L."/>
            <person name="Sodergren E."/>
            <person name="Werner D."/>
            <person name="Stanke M."/>
            <person name="Morgenstern B."/>
            <person name="Solovyev V."/>
            <person name="Kosarev P."/>
            <person name="Brown G."/>
            <person name="Chen H.C."/>
            <person name="Ermolaeva O."/>
            <person name="Hlavina W."/>
            <person name="Kapustin Y."/>
            <person name="Kiryutin B."/>
            <person name="Kitts P."/>
            <person name="Maglott D."/>
            <person name="Pruitt K."/>
            <person name="Sapojnikov V."/>
            <person name="Souvorov A."/>
            <person name="Mackey A.J."/>
            <person name="Waterhouse R.M."/>
            <person name="Wyder S."/>
            <person name="Zdobnov E.M."/>
            <person name="Zdobnov E.M."/>
            <person name="Wyder S."/>
            <person name="Kriventseva E.V."/>
            <person name="Kadowaki T."/>
            <person name="Bork P."/>
            <person name="Aranda M."/>
            <person name="Bao R."/>
            <person name="Beermann A."/>
            <person name="Berns N."/>
            <person name="Bolognesi R."/>
            <person name="Bonneton F."/>
            <person name="Bopp D."/>
            <person name="Brown S.J."/>
            <person name="Bucher G."/>
            <person name="Butts T."/>
            <person name="Chaumot A."/>
            <person name="Denell R.E."/>
            <person name="Ferrier D.E."/>
            <person name="Friedrich M."/>
            <person name="Gordon C.M."/>
            <person name="Jindra M."/>
            <person name="Klingler M."/>
            <person name="Lan Q."/>
            <person name="Lattorff H.M."/>
            <person name="Laudet V."/>
            <person name="von Levetsow C."/>
            <person name="Liu Z."/>
            <person name="Lutz R."/>
            <person name="Lynch J.A."/>
            <person name="da Fonseca R.N."/>
            <person name="Posnien N."/>
            <person name="Reuter R."/>
            <person name="Roth S."/>
            <person name="Savard J."/>
            <person name="Schinko J.B."/>
            <person name="Schmitt C."/>
            <person name="Schoppmeier M."/>
            <person name="Schroder R."/>
            <person name="Shippy T.D."/>
            <person name="Simonnet F."/>
            <person name="Marques-Souza H."/>
            <person name="Tautz D."/>
            <person name="Tomoyasu Y."/>
            <person name="Trauner J."/>
            <person name="Van der Zee M."/>
            <person name="Vervoort M."/>
            <person name="Wittkopp N."/>
            <person name="Wimmer E.A."/>
            <person name="Yang X."/>
            <person name="Jones A.K."/>
            <person name="Sattelle D.B."/>
            <person name="Ebert P.R."/>
            <person name="Nelson D."/>
            <person name="Scott J.G."/>
            <person name="Beeman R.W."/>
            <person name="Muthukrishnan S."/>
            <person name="Kramer K.J."/>
            <person name="Arakane Y."/>
            <person name="Beeman R.W."/>
            <person name="Zhu Q."/>
            <person name="Hogenkamp D."/>
            <person name="Dixit R."/>
            <person name="Oppert B."/>
            <person name="Jiang H."/>
            <person name="Zou Z."/>
            <person name="Marshall J."/>
            <person name="Elpidina E."/>
            <person name="Vinokurov K."/>
            <person name="Oppert C."/>
            <person name="Zou Z."/>
            <person name="Evans J."/>
            <person name="Lu Z."/>
            <person name="Zhao P."/>
            <person name="Sumathipala N."/>
            <person name="Altincicek B."/>
            <person name="Vilcinskas A."/>
            <person name="Williams M."/>
            <person name="Hultmark D."/>
            <person name="Hetru C."/>
            <person name="Jiang H."/>
            <person name="Grimmelikhuijzen C.J."/>
            <person name="Hauser F."/>
            <person name="Cazzamali G."/>
            <person name="Williamson M."/>
            <person name="Park Y."/>
            <person name="Li B."/>
            <person name="Tanaka Y."/>
            <person name="Predel R."/>
            <person name="Neupert S."/>
            <person name="Schachtner J."/>
            <person name="Verleyen P."/>
            <person name="Raible F."/>
            <person name="Bork P."/>
            <person name="Friedrich M."/>
            <person name="Walden K.K."/>
            <person name="Robertson H.M."/>
            <person name="Angeli S."/>
            <person name="Foret S."/>
            <person name="Bucher G."/>
            <person name="Schuetz S."/>
            <person name="Maleszka R."/>
            <person name="Wimmer E.A."/>
            <person name="Beeman R.W."/>
            <person name="Lorenzen M."/>
            <person name="Tomoyasu Y."/>
            <person name="Miller S.C."/>
            <person name="Grossmann D."/>
            <person name="Bucher G."/>
        </authorList>
    </citation>
    <scope>NUCLEOTIDE SEQUENCE [LARGE SCALE GENOMIC DNA]</scope>
    <source>
        <strain evidence="2 3">Georgia GA2</strain>
    </source>
</reference>
<dbReference type="Proteomes" id="UP000007266">
    <property type="component" value="Linkage group 3"/>
</dbReference>
<evidence type="ECO:0000313" key="3">
    <source>
        <dbReference type="Proteomes" id="UP000007266"/>
    </source>
</evidence>
<evidence type="ECO:0000256" key="1">
    <source>
        <dbReference type="ARBA" id="ARBA00004123"/>
    </source>
</evidence>
<dbReference type="AlphaFoldDB" id="A0A139WLR0"/>
<organism evidence="2 3">
    <name type="scientific">Tribolium castaneum</name>
    <name type="common">Red flour beetle</name>
    <dbReference type="NCBI Taxonomy" id="7070"/>
    <lineage>
        <taxon>Eukaryota</taxon>
        <taxon>Metazoa</taxon>
        <taxon>Ecdysozoa</taxon>
        <taxon>Arthropoda</taxon>
        <taxon>Hexapoda</taxon>
        <taxon>Insecta</taxon>
        <taxon>Pterygota</taxon>
        <taxon>Neoptera</taxon>
        <taxon>Endopterygota</taxon>
        <taxon>Coleoptera</taxon>
        <taxon>Polyphaga</taxon>
        <taxon>Cucujiformia</taxon>
        <taxon>Tenebrionidae</taxon>
        <taxon>Tenebrionidae incertae sedis</taxon>
        <taxon>Tribolium</taxon>
    </lineage>
</organism>
<dbReference type="InterPro" id="IPR009057">
    <property type="entry name" value="Homeodomain-like_sf"/>
</dbReference>
<dbReference type="EMBL" id="KQ971321">
    <property type="protein sequence ID" value="KYB28767.1"/>
    <property type="molecule type" value="Genomic_DNA"/>
</dbReference>
<reference evidence="2 3" key="2">
    <citation type="journal article" date="2010" name="Nucleic Acids Res.">
        <title>BeetleBase in 2010: revisions to provide comprehensive genomic information for Tribolium castaneum.</title>
        <authorList>
            <person name="Kim H.S."/>
            <person name="Murphy T."/>
            <person name="Xia J."/>
            <person name="Caragea D."/>
            <person name="Park Y."/>
            <person name="Beeman R.W."/>
            <person name="Lorenzen M.D."/>
            <person name="Butcher S."/>
            <person name="Manak J.R."/>
            <person name="Brown S.J."/>
        </authorList>
    </citation>
    <scope>GENOME REANNOTATION</scope>
    <source>
        <strain evidence="2 3">Georgia GA2</strain>
    </source>
</reference>
<gene>
    <name evidence="2" type="primary">AUGUSTUS-3.0.2_32457</name>
    <name evidence="2" type="ORF">TcasGA2_TC032457</name>
</gene>